<dbReference type="EMBL" id="JANBPW010000023">
    <property type="protein sequence ID" value="KAJ1951355.1"/>
    <property type="molecule type" value="Genomic_DNA"/>
</dbReference>
<accession>A0ACC1JHI5</accession>
<keyword evidence="2" id="KW-1185">Reference proteome</keyword>
<dbReference type="Proteomes" id="UP001150603">
    <property type="component" value="Unassembled WGS sequence"/>
</dbReference>
<evidence type="ECO:0000313" key="1">
    <source>
        <dbReference type="EMBL" id="KAJ1951355.1"/>
    </source>
</evidence>
<proteinExistence type="predicted"/>
<organism evidence="1 2">
    <name type="scientific">Linderina macrospora</name>
    <dbReference type="NCBI Taxonomy" id="4868"/>
    <lineage>
        <taxon>Eukaryota</taxon>
        <taxon>Fungi</taxon>
        <taxon>Fungi incertae sedis</taxon>
        <taxon>Zoopagomycota</taxon>
        <taxon>Kickxellomycotina</taxon>
        <taxon>Kickxellomycetes</taxon>
        <taxon>Kickxellales</taxon>
        <taxon>Kickxellaceae</taxon>
        <taxon>Linderina</taxon>
    </lineage>
</organism>
<reference evidence="1" key="1">
    <citation type="submission" date="2022-07" db="EMBL/GenBank/DDBJ databases">
        <title>Phylogenomic reconstructions and comparative analyses of Kickxellomycotina fungi.</title>
        <authorList>
            <person name="Reynolds N.K."/>
            <person name="Stajich J.E."/>
            <person name="Barry K."/>
            <person name="Grigoriev I.V."/>
            <person name="Crous P."/>
            <person name="Smith M.E."/>
        </authorList>
    </citation>
    <scope>NUCLEOTIDE SEQUENCE</scope>
    <source>
        <strain evidence="1">NRRL 5244</strain>
    </source>
</reference>
<name>A0ACC1JHI5_9FUNG</name>
<gene>
    <name evidence="1" type="primary">PRP24</name>
    <name evidence="1" type="ORF">FBU59_000204</name>
</gene>
<protein>
    <submittedName>
        <fullName evidence="1">Splicing factor</fullName>
    </submittedName>
</protein>
<sequence length="861" mass="95315">MMETDELEQLERLEKVLEALPGKLEKNAYDYEAYTEWIRLLHQIGDISSIRVAMERMHTVLAIPEELWVQWIEAEWTDAGQADNAGFKNTDNVKHMAHVYDLATAEYLSIDMWQRYIDYTKHLESDAEFRATGEAAFGSARFYLDTVLKAYAATRWHYTESQQIWRQLKDAYEQAIALAGEDAAELVEHLQQKFLERLSQAHAGLDETFASYSEFITQHKNDNYETELVQANQIVGATREQCAKRDKFETELAATDGAWPVFAAYTDSMQRDKSVDAAEVVTVYERAARQFYYSASVWDEYIAYVLDGPRDEAQALVVATRARTNCPWSGKVWGHVISITYAVSGKQDAVAVYYQAVAAHVLDHSMAEFSLTAMALIDIARLDFQLAGGDKTARIGELVATCTSCIDAAYALVVETADPMLRLERCIAHITSVLANDVEAARGLWTRVCRARRTSAEAWAQAAEFEATHGAVANARSLFRQAAQRKLDNPARLFDAWIVFEHSVGNLTTIRSAEHVVITQTNLIQRRAEREAAQIPEPEPELESVAEQAPSRAQKRRRGKHRREEHGDEEVQAMDVVPEQTGAGETVPSENVQPKEDEKEVQAKRAKDKQVDESGDNKTKTTVFVSNLPFAVSQTEIAEFLGSPVQVKSVTMLTNQQGAFRGQARVEMASPIAFMGALAKNGTKLQKRAILVQEFAKPADRPHRPHHPPPGGESVRVVGFAKATTDDYIAGLARPAGDIVDVHRTAQGDKIFLTMQSVTAALKAVELLDGYMTDGKKLKASVAHSRPVMQGKSDVPTTSLVPRKAARRPAKKLAAPAIPAAQREAEDAAMDDPAAGATTTATGAAGAAGKSNDDFRRMFLK</sequence>
<evidence type="ECO:0000313" key="2">
    <source>
        <dbReference type="Proteomes" id="UP001150603"/>
    </source>
</evidence>
<comment type="caution">
    <text evidence="1">The sequence shown here is derived from an EMBL/GenBank/DDBJ whole genome shotgun (WGS) entry which is preliminary data.</text>
</comment>